<reference evidence="4 7" key="1">
    <citation type="submission" date="2015-09" db="EMBL/GenBank/DDBJ databases">
        <authorList>
            <consortium name="Pathogen Informatics"/>
        </authorList>
    </citation>
    <scope>NUCLEOTIDE SEQUENCE [LARGE SCALE GENOMIC DNA]</scope>
    <source>
        <strain evidence="4 7">2789STDY5608837</strain>
    </source>
</reference>
<dbReference type="RefSeq" id="WP_022388099.1">
    <property type="nucleotide sequence ID" value="NZ_CAXSOH010000003.1"/>
</dbReference>
<evidence type="ECO:0000313" key="4">
    <source>
        <dbReference type="EMBL" id="CUO11858.1"/>
    </source>
</evidence>
<feature type="site" description="Important for substrate specificity" evidence="3">
    <location>
        <position position="158"/>
    </location>
</feature>
<dbReference type="Pfam" id="PF02545">
    <property type="entry name" value="Maf"/>
    <property type="match status" value="1"/>
</dbReference>
<accession>A0A174CJ72</accession>
<keyword evidence="3" id="KW-0963">Cytoplasm</keyword>
<dbReference type="PIRSF" id="PIRSF006305">
    <property type="entry name" value="Maf"/>
    <property type="match status" value="1"/>
</dbReference>
<dbReference type="Proteomes" id="UP000265808">
    <property type="component" value="Unassembled WGS sequence"/>
</dbReference>
<dbReference type="EMBL" id="QSHL01000003">
    <property type="protein sequence ID" value="RHC08351.1"/>
    <property type="molecule type" value="Genomic_DNA"/>
</dbReference>
<dbReference type="PANTHER" id="PTHR43213:SF5">
    <property type="entry name" value="BIFUNCTIONAL DTTP_UTP PYROPHOSPHATASE_METHYLTRANSFERASE PROTEIN-RELATED"/>
    <property type="match status" value="1"/>
</dbReference>
<comment type="caution">
    <text evidence="3">Lacks conserved residue(s) required for the propagation of feature annotation.</text>
</comment>
<comment type="subcellular location">
    <subcellularLocation>
        <location evidence="3">Cytoplasm</location>
    </subcellularLocation>
</comment>
<dbReference type="Proteomes" id="UP000095409">
    <property type="component" value="Unassembled WGS sequence"/>
</dbReference>
<gene>
    <name evidence="4" type="primary">maf</name>
    <name evidence="5" type="ORF">DW859_05500</name>
    <name evidence="6" type="ORF">EAI82_06795</name>
    <name evidence="4" type="ORF">ERS852394_01501</name>
</gene>
<evidence type="ECO:0000313" key="9">
    <source>
        <dbReference type="Proteomes" id="UP000293506"/>
    </source>
</evidence>
<reference evidence="6 9" key="3">
    <citation type="journal article" date="2019" name="Science, e1252229">
        <title>Invertible promoters mediate bacterial phase variation, antibiotic resistance, and host adaptation in the gut.</title>
        <authorList>
            <person name="Jiang X."/>
            <person name="Hall A.B."/>
            <person name="Arthur T.D."/>
            <person name="Plichta D.R."/>
            <person name="Covington C.T."/>
            <person name="Poyet M."/>
            <person name="Crothers J."/>
            <person name="Moses P.L."/>
            <person name="Tolonen A.C."/>
            <person name="Vlamakis H."/>
            <person name="Alm E.J."/>
            <person name="Xavier R.J."/>
        </authorList>
    </citation>
    <scope>NUCLEOTIDE SEQUENCE [LARGE SCALE GENOMIC DNA]</scope>
    <source>
        <strain evidence="9">af_0058</strain>
        <strain evidence="6">Af_0058</strain>
    </source>
</reference>
<feature type="site" description="Important for substrate specificity" evidence="3">
    <location>
        <position position="72"/>
    </location>
</feature>
<evidence type="ECO:0000313" key="6">
    <source>
        <dbReference type="EMBL" id="RYT67132.1"/>
    </source>
</evidence>
<evidence type="ECO:0000313" key="8">
    <source>
        <dbReference type="Proteomes" id="UP000265808"/>
    </source>
</evidence>
<protein>
    <recommendedName>
        <fullName evidence="3">dTTP/UTP pyrophosphatase</fullName>
        <shortName evidence="3">dTTPase/UTPase</shortName>
        <ecNumber evidence="3">3.6.1.9</ecNumber>
    </recommendedName>
    <alternativeName>
        <fullName evidence="3">Nucleoside triphosphate pyrophosphatase</fullName>
    </alternativeName>
    <alternativeName>
        <fullName evidence="3">Nucleotide pyrophosphatase</fullName>
        <shortName evidence="3">Nucleotide PPase</shortName>
    </alternativeName>
</protein>
<dbReference type="PANTHER" id="PTHR43213">
    <property type="entry name" value="BIFUNCTIONAL DTTP/UTP PYROPHOSPHATASE/METHYLTRANSFERASE PROTEIN-RELATED"/>
    <property type="match status" value="1"/>
</dbReference>
<dbReference type="HAMAP" id="MF_00528">
    <property type="entry name" value="Maf"/>
    <property type="match status" value="1"/>
</dbReference>
<evidence type="ECO:0000313" key="7">
    <source>
        <dbReference type="Proteomes" id="UP000095409"/>
    </source>
</evidence>
<dbReference type="EMBL" id="CYZD01000006">
    <property type="protein sequence ID" value="CUO11858.1"/>
    <property type="molecule type" value="Genomic_DNA"/>
</dbReference>
<feature type="active site" description="Proton acceptor" evidence="3">
    <location>
        <position position="71"/>
    </location>
</feature>
<keyword evidence="3" id="KW-0546">Nucleotide metabolism</keyword>
<dbReference type="GO" id="GO:0005737">
    <property type="term" value="C:cytoplasm"/>
    <property type="evidence" value="ECO:0007669"/>
    <property type="project" value="UniProtKB-SubCell"/>
</dbReference>
<feature type="site" description="Important for substrate specificity" evidence="3">
    <location>
        <position position="12"/>
    </location>
</feature>
<dbReference type="InterPro" id="IPR029001">
    <property type="entry name" value="ITPase-like_fam"/>
</dbReference>
<dbReference type="CDD" id="cd00555">
    <property type="entry name" value="Maf"/>
    <property type="match status" value="1"/>
</dbReference>
<dbReference type="GO" id="GO:0009117">
    <property type="term" value="P:nucleotide metabolic process"/>
    <property type="evidence" value="ECO:0007669"/>
    <property type="project" value="UniProtKB-KW"/>
</dbReference>
<evidence type="ECO:0000313" key="5">
    <source>
        <dbReference type="EMBL" id="RHC08351.1"/>
    </source>
</evidence>
<dbReference type="Proteomes" id="UP000293506">
    <property type="component" value="Unassembled WGS sequence"/>
</dbReference>
<keyword evidence="2 3" id="KW-0378">Hydrolase</keyword>
<reference evidence="5 8" key="2">
    <citation type="submission" date="2018-08" db="EMBL/GenBank/DDBJ databases">
        <title>A genome reference for cultivated species of the human gut microbiota.</title>
        <authorList>
            <person name="Zou Y."/>
            <person name="Xue W."/>
            <person name="Luo G."/>
        </authorList>
    </citation>
    <scope>NUCLEOTIDE SEQUENCE [LARGE SCALE GENOMIC DNA]</scope>
    <source>
        <strain evidence="5 8">AM37-4AC</strain>
    </source>
</reference>
<comment type="function">
    <text evidence="3">Nucleoside triphosphate pyrophosphatase that hydrolyzes dTTP and UTP. May have a dual role in cell division arrest and in preventing the incorporation of modified nucleotides into cellular nucleic acids.</text>
</comment>
<comment type="cofactor">
    <cofactor evidence="1 3">
        <name>a divalent metal cation</name>
        <dbReference type="ChEBI" id="CHEBI:60240"/>
    </cofactor>
</comment>
<comment type="catalytic activity">
    <reaction evidence="3">
        <text>dTTP + H2O = dTMP + diphosphate + H(+)</text>
        <dbReference type="Rhea" id="RHEA:28534"/>
        <dbReference type="ChEBI" id="CHEBI:15377"/>
        <dbReference type="ChEBI" id="CHEBI:15378"/>
        <dbReference type="ChEBI" id="CHEBI:33019"/>
        <dbReference type="ChEBI" id="CHEBI:37568"/>
        <dbReference type="ChEBI" id="CHEBI:63528"/>
        <dbReference type="EC" id="3.6.1.9"/>
    </reaction>
</comment>
<name>A0A174CJ72_9FIRM</name>
<evidence type="ECO:0000256" key="2">
    <source>
        <dbReference type="ARBA" id="ARBA00022801"/>
    </source>
</evidence>
<dbReference type="Gene3D" id="3.90.950.10">
    <property type="match status" value="1"/>
</dbReference>
<sequence length="196" mass="21603">MRKIILASASPRRRELLAAAGVIFQVCAADGEEKITSDKPEEIVRELSEQKATAVALNFDMEEGTVVIGADTIVSYNNEILGKPVDESDAFKTLKMLQGNIHQVYTGVTVLIKKNGKWENISFSESTDVSFYPVSDEEIRTYIASGEPMDKAGSYGIQGGFGIYVKEIRGEYTNVVGLPVGRLFYEMKKHGIELRG</sequence>
<dbReference type="AlphaFoldDB" id="A0A174CJ72"/>
<dbReference type="SUPFAM" id="SSF52972">
    <property type="entry name" value="ITPase-like"/>
    <property type="match status" value="1"/>
</dbReference>
<dbReference type="GO" id="GO:0047429">
    <property type="term" value="F:nucleoside triphosphate diphosphatase activity"/>
    <property type="evidence" value="ECO:0007669"/>
    <property type="project" value="UniProtKB-EC"/>
</dbReference>
<dbReference type="GeneID" id="79803624"/>
<comment type="similarity">
    <text evidence="3">Belongs to the Maf family. YhdE subfamily.</text>
</comment>
<comment type="catalytic activity">
    <reaction evidence="3">
        <text>UTP + H2O = UMP + diphosphate + H(+)</text>
        <dbReference type="Rhea" id="RHEA:29395"/>
        <dbReference type="ChEBI" id="CHEBI:15377"/>
        <dbReference type="ChEBI" id="CHEBI:15378"/>
        <dbReference type="ChEBI" id="CHEBI:33019"/>
        <dbReference type="ChEBI" id="CHEBI:46398"/>
        <dbReference type="ChEBI" id="CHEBI:57865"/>
        <dbReference type="EC" id="3.6.1.9"/>
    </reaction>
</comment>
<dbReference type="EC" id="3.6.1.9" evidence="3"/>
<dbReference type="NCBIfam" id="TIGR00172">
    <property type="entry name" value="maf"/>
    <property type="match status" value="1"/>
</dbReference>
<proteinExistence type="inferred from homology"/>
<evidence type="ECO:0000256" key="3">
    <source>
        <dbReference type="HAMAP-Rule" id="MF_00528"/>
    </source>
</evidence>
<dbReference type="InterPro" id="IPR003697">
    <property type="entry name" value="Maf-like"/>
</dbReference>
<evidence type="ECO:0000256" key="1">
    <source>
        <dbReference type="ARBA" id="ARBA00001968"/>
    </source>
</evidence>
<dbReference type="EMBL" id="RCXQ01000005">
    <property type="protein sequence ID" value="RYT67132.1"/>
    <property type="molecule type" value="Genomic_DNA"/>
</dbReference>
<organism evidence="4 7">
    <name type="scientific">Blautia obeum</name>
    <dbReference type="NCBI Taxonomy" id="40520"/>
    <lineage>
        <taxon>Bacteria</taxon>
        <taxon>Bacillati</taxon>
        <taxon>Bacillota</taxon>
        <taxon>Clostridia</taxon>
        <taxon>Lachnospirales</taxon>
        <taxon>Lachnospiraceae</taxon>
        <taxon>Blautia</taxon>
    </lineage>
</organism>